<dbReference type="EMBL" id="PJQY01003767">
    <property type="protein sequence ID" value="PQM34701.1"/>
    <property type="molecule type" value="Genomic_DNA"/>
</dbReference>
<dbReference type="AlphaFoldDB" id="A0A314UBK0"/>
<feature type="signal peptide" evidence="1">
    <location>
        <begin position="1"/>
        <end position="28"/>
    </location>
</feature>
<evidence type="ECO:0000313" key="2">
    <source>
        <dbReference type="EMBL" id="PQM34701.1"/>
    </source>
</evidence>
<accession>A0A314UBK0</accession>
<evidence type="ECO:0000256" key="1">
    <source>
        <dbReference type="SAM" id="SignalP"/>
    </source>
</evidence>
<evidence type="ECO:0000313" key="3">
    <source>
        <dbReference type="Proteomes" id="UP000250321"/>
    </source>
</evidence>
<gene>
    <name evidence="2" type="ORF">Pyn_20203</name>
</gene>
<sequence length="75" mass="8060">MASSLHTVLLVSVSWISLLALLISPAQAATCSSQTFKNKLYTTAATSRPQLLPPLDPQCPQLLSLRRLRGDAGQI</sequence>
<dbReference type="Proteomes" id="UP000250321">
    <property type="component" value="Unassembled WGS sequence"/>
</dbReference>
<keyword evidence="1" id="KW-0732">Signal</keyword>
<comment type="caution">
    <text evidence="2">The sequence shown here is derived from an EMBL/GenBank/DDBJ whole genome shotgun (WGS) entry which is preliminary data.</text>
</comment>
<feature type="chain" id="PRO_5016310801" evidence="1">
    <location>
        <begin position="29"/>
        <end position="75"/>
    </location>
</feature>
<proteinExistence type="predicted"/>
<protein>
    <submittedName>
        <fullName evidence="2">Auxin-induced in root cultures protein 12-like</fullName>
    </submittedName>
</protein>
<keyword evidence="3" id="KW-1185">Reference proteome</keyword>
<reference evidence="2 3" key="1">
    <citation type="submission" date="2018-02" db="EMBL/GenBank/DDBJ databases">
        <title>Draft genome of wild Prunus yedoensis var. nudiflora.</title>
        <authorList>
            <person name="Baek S."/>
            <person name="Kim J.-H."/>
            <person name="Choi K."/>
            <person name="Kim G.-B."/>
            <person name="Cho A."/>
            <person name="Jang H."/>
            <person name="Shin C.-H."/>
            <person name="Yu H.-J."/>
            <person name="Mun J.-H."/>
        </authorList>
    </citation>
    <scope>NUCLEOTIDE SEQUENCE [LARGE SCALE GENOMIC DNA]</scope>
    <source>
        <strain evidence="3">cv. Jeju island</strain>
        <tissue evidence="2">Leaf</tissue>
    </source>
</reference>
<organism evidence="2 3">
    <name type="scientific">Prunus yedoensis var. nudiflora</name>
    <dbReference type="NCBI Taxonomy" id="2094558"/>
    <lineage>
        <taxon>Eukaryota</taxon>
        <taxon>Viridiplantae</taxon>
        <taxon>Streptophyta</taxon>
        <taxon>Embryophyta</taxon>
        <taxon>Tracheophyta</taxon>
        <taxon>Spermatophyta</taxon>
        <taxon>Magnoliopsida</taxon>
        <taxon>eudicotyledons</taxon>
        <taxon>Gunneridae</taxon>
        <taxon>Pentapetalae</taxon>
        <taxon>rosids</taxon>
        <taxon>fabids</taxon>
        <taxon>Rosales</taxon>
        <taxon>Rosaceae</taxon>
        <taxon>Amygdaloideae</taxon>
        <taxon>Amygdaleae</taxon>
        <taxon>Prunus</taxon>
    </lineage>
</organism>
<name>A0A314UBK0_PRUYE</name>